<dbReference type="PROSITE" id="PS50005">
    <property type="entry name" value="TPR"/>
    <property type="match status" value="1"/>
</dbReference>
<feature type="repeat" description="TPR" evidence="3">
    <location>
        <begin position="186"/>
        <end position="219"/>
    </location>
</feature>
<keyword evidence="2 3" id="KW-0802">TPR repeat</keyword>
<dbReference type="Pfam" id="PF14559">
    <property type="entry name" value="TPR_19"/>
    <property type="match status" value="1"/>
</dbReference>
<organism evidence="4 5">
    <name type="scientific">candidate division WOR_3 bacterium SM23_60</name>
    <dbReference type="NCBI Taxonomy" id="1703780"/>
    <lineage>
        <taxon>Bacteria</taxon>
        <taxon>Bacteria division WOR-3</taxon>
    </lineage>
</organism>
<dbReference type="PANTHER" id="PTHR45586">
    <property type="entry name" value="TPR REPEAT-CONTAINING PROTEIN PA4667"/>
    <property type="match status" value="1"/>
</dbReference>
<proteinExistence type="predicted"/>
<dbReference type="InterPro" id="IPR051012">
    <property type="entry name" value="CellSynth/LPSAsmb/PSIAsmb"/>
</dbReference>
<comment type="caution">
    <text evidence="4">The sequence shown here is derived from an EMBL/GenBank/DDBJ whole genome shotgun (WGS) entry which is preliminary data.</text>
</comment>
<reference evidence="4 5" key="1">
    <citation type="journal article" date="2015" name="Microbiome">
        <title>Genomic resolution of linkages in carbon, nitrogen, and sulfur cycling among widespread estuary sediment bacteria.</title>
        <authorList>
            <person name="Baker B.J."/>
            <person name="Lazar C.S."/>
            <person name="Teske A.P."/>
            <person name="Dick G.J."/>
        </authorList>
    </citation>
    <scope>NUCLEOTIDE SEQUENCE [LARGE SCALE GENOMIC DNA]</scope>
    <source>
        <strain evidence="4">SM23_60</strain>
    </source>
</reference>
<evidence type="ECO:0000313" key="5">
    <source>
        <dbReference type="Proteomes" id="UP000051096"/>
    </source>
</evidence>
<evidence type="ECO:0000256" key="2">
    <source>
        <dbReference type="ARBA" id="ARBA00022803"/>
    </source>
</evidence>
<sequence length="242" mass="27614">MKYIIGVVMICSLGMAQNVDSLVDRAIELDATRHLEAGNLDESKDILLQVLEREPDHLRANYELSKVYYHLGDRAETKNEKIELYTKGTEYGQKAIDVNGDSEWAHFWYVVNLGRRSQTKGVLNSLAYVPTVKKEVNQVLKIDPEHTGALDVKAMFYYELPGLLGGNVNKSIELLSEALALDSNYALLYVDMAKCYVKKKDYETARQYLQKAITLEHPTYEADYILKNKPEALELLEEIENM</sequence>
<keyword evidence="1" id="KW-0677">Repeat</keyword>
<dbReference type="EMBL" id="LJUO01000075">
    <property type="protein sequence ID" value="KPK70996.1"/>
    <property type="molecule type" value="Genomic_DNA"/>
</dbReference>
<gene>
    <name evidence="4" type="ORF">AMJ87_07975</name>
</gene>
<name>A0A0S8GF88_UNCW3</name>
<dbReference type="InterPro" id="IPR011990">
    <property type="entry name" value="TPR-like_helical_dom_sf"/>
</dbReference>
<dbReference type="Gene3D" id="1.25.40.10">
    <property type="entry name" value="Tetratricopeptide repeat domain"/>
    <property type="match status" value="2"/>
</dbReference>
<evidence type="ECO:0000256" key="1">
    <source>
        <dbReference type="ARBA" id="ARBA00022737"/>
    </source>
</evidence>
<evidence type="ECO:0000313" key="4">
    <source>
        <dbReference type="EMBL" id="KPK70996.1"/>
    </source>
</evidence>
<dbReference type="Pfam" id="PF13432">
    <property type="entry name" value="TPR_16"/>
    <property type="match status" value="1"/>
</dbReference>
<evidence type="ECO:0000256" key="3">
    <source>
        <dbReference type="PROSITE-ProRule" id="PRU00339"/>
    </source>
</evidence>
<protein>
    <submittedName>
        <fullName evidence="4">Uncharacterized protein</fullName>
    </submittedName>
</protein>
<dbReference type="AlphaFoldDB" id="A0A0S8GF88"/>
<accession>A0A0S8GF88</accession>
<dbReference type="SUPFAM" id="SSF48452">
    <property type="entry name" value="TPR-like"/>
    <property type="match status" value="2"/>
</dbReference>
<dbReference type="Proteomes" id="UP000051096">
    <property type="component" value="Unassembled WGS sequence"/>
</dbReference>
<dbReference type="InterPro" id="IPR019734">
    <property type="entry name" value="TPR_rpt"/>
</dbReference>
<dbReference type="PANTHER" id="PTHR45586:SF1">
    <property type="entry name" value="LIPOPOLYSACCHARIDE ASSEMBLY PROTEIN B"/>
    <property type="match status" value="1"/>
</dbReference>